<dbReference type="OrthoDB" id="9810154at2"/>
<dbReference type="InterPro" id="IPR013078">
    <property type="entry name" value="His_Pase_superF_clade-1"/>
</dbReference>
<proteinExistence type="predicted"/>
<dbReference type="AlphaFoldDB" id="A0A6I4TZ25"/>
<sequence>MKRLALLRHAKSDWDAGASSDFDRPICDEGRTAAQAMGRYIKHSCGEYRHALVSPARRCCETFDAVCCEFDEAPEKVLEDRIYLASAGTLLELVQAQDDGFDELLLVGHNPGLTFLALDLIRLDDNVSDRERIAAKFPTAGFVQLECDVSHWSDVCSSGCDLKLRRYPIEELS</sequence>
<keyword evidence="2" id="KW-1185">Reference proteome</keyword>
<reference evidence="1 2" key="1">
    <citation type="submission" date="2019-12" db="EMBL/GenBank/DDBJ databases">
        <title>Genomic-based taxomic classification of the family Erythrobacteraceae.</title>
        <authorList>
            <person name="Xu L."/>
        </authorList>
    </citation>
    <scope>NUCLEOTIDE SEQUENCE [LARGE SCALE GENOMIC DNA]</scope>
    <source>
        <strain evidence="1 2">LMG 29519</strain>
    </source>
</reference>
<organism evidence="1 2">
    <name type="scientific">Alteriqipengyuania halimionae</name>
    <dbReference type="NCBI Taxonomy" id="1926630"/>
    <lineage>
        <taxon>Bacteria</taxon>
        <taxon>Pseudomonadati</taxon>
        <taxon>Pseudomonadota</taxon>
        <taxon>Alphaproteobacteria</taxon>
        <taxon>Sphingomonadales</taxon>
        <taxon>Erythrobacteraceae</taxon>
        <taxon>Alteriqipengyuania</taxon>
    </lineage>
</organism>
<dbReference type="RefSeq" id="WP_160615654.1">
    <property type="nucleotide sequence ID" value="NZ_WTYR01000001.1"/>
</dbReference>
<dbReference type="SUPFAM" id="SSF53254">
    <property type="entry name" value="Phosphoglycerate mutase-like"/>
    <property type="match status" value="1"/>
</dbReference>
<dbReference type="InterPro" id="IPR029033">
    <property type="entry name" value="His_PPase_superfam"/>
</dbReference>
<comment type="caution">
    <text evidence="1">The sequence shown here is derived from an EMBL/GenBank/DDBJ whole genome shotgun (WGS) entry which is preliminary data.</text>
</comment>
<dbReference type="Pfam" id="PF00300">
    <property type="entry name" value="His_Phos_1"/>
    <property type="match status" value="1"/>
</dbReference>
<dbReference type="SMART" id="SM00855">
    <property type="entry name" value="PGAM"/>
    <property type="match status" value="1"/>
</dbReference>
<dbReference type="EMBL" id="WTYR01000001">
    <property type="protein sequence ID" value="MXP09089.1"/>
    <property type="molecule type" value="Genomic_DNA"/>
</dbReference>
<evidence type="ECO:0000313" key="2">
    <source>
        <dbReference type="Proteomes" id="UP000429229"/>
    </source>
</evidence>
<gene>
    <name evidence="1" type="ORF">GRI68_02705</name>
</gene>
<dbReference type="Gene3D" id="3.40.50.1240">
    <property type="entry name" value="Phosphoglycerate mutase-like"/>
    <property type="match status" value="1"/>
</dbReference>
<evidence type="ECO:0000313" key="1">
    <source>
        <dbReference type="EMBL" id="MXP09089.1"/>
    </source>
</evidence>
<accession>A0A6I4TZ25</accession>
<dbReference type="Proteomes" id="UP000429229">
    <property type="component" value="Unassembled WGS sequence"/>
</dbReference>
<protein>
    <submittedName>
        <fullName evidence="1">Histidine phosphatase family protein</fullName>
    </submittedName>
</protein>
<dbReference type="CDD" id="cd07067">
    <property type="entry name" value="HP_PGM_like"/>
    <property type="match status" value="1"/>
</dbReference>
<name>A0A6I4TZ25_9SPHN</name>